<evidence type="ECO:0000313" key="13">
    <source>
        <dbReference type="Proteomes" id="UP000295135"/>
    </source>
</evidence>
<evidence type="ECO:0000256" key="8">
    <source>
        <dbReference type="PIRNR" id="PIRNR006256"/>
    </source>
</evidence>
<dbReference type="Pfam" id="PF07503">
    <property type="entry name" value="zf-HYPF"/>
    <property type="match status" value="2"/>
</dbReference>
<evidence type="ECO:0000256" key="6">
    <source>
        <dbReference type="ARBA" id="ARBA00022833"/>
    </source>
</evidence>
<dbReference type="Gene3D" id="3.30.420.360">
    <property type="match status" value="1"/>
</dbReference>
<evidence type="ECO:0000259" key="11">
    <source>
        <dbReference type="PROSITE" id="PS51163"/>
    </source>
</evidence>
<dbReference type="GO" id="GO:0003725">
    <property type="term" value="F:double-stranded RNA binding"/>
    <property type="evidence" value="ECO:0007669"/>
    <property type="project" value="InterPro"/>
</dbReference>
<evidence type="ECO:0000256" key="1">
    <source>
        <dbReference type="ARBA" id="ARBA00004711"/>
    </source>
</evidence>
<feature type="active site" evidence="9">
    <location>
        <position position="43"/>
    </location>
</feature>
<keyword evidence="9" id="KW-0378">Hydrolase</keyword>
<feature type="domain" description="Acylphosphatase-like" evidence="10">
    <location>
        <begin position="10"/>
        <end position="96"/>
    </location>
</feature>
<dbReference type="PIRSF" id="PIRSF006256">
    <property type="entry name" value="CMPcnvr_hdrg_mat"/>
    <property type="match status" value="1"/>
</dbReference>
<dbReference type="RefSeq" id="WP_126462336.1">
    <property type="nucleotide sequence ID" value="NZ_AP018721.1"/>
</dbReference>
<evidence type="ECO:0000256" key="3">
    <source>
        <dbReference type="ARBA" id="ARBA00022598"/>
    </source>
</evidence>
<dbReference type="AlphaFoldDB" id="A0A4R3JXB2"/>
<dbReference type="EC" id="6.2.-.-" evidence="8"/>
<dbReference type="Proteomes" id="UP000295135">
    <property type="component" value="Unassembled WGS sequence"/>
</dbReference>
<evidence type="ECO:0000256" key="9">
    <source>
        <dbReference type="PROSITE-ProRule" id="PRU00520"/>
    </source>
</evidence>
<evidence type="ECO:0000256" key="2">
    <source>
        <dbReference type="ARBA" id="ARBA00008097"/>
    </source>
</evidence>
<protein>
    <recommendedName>
        <fullName evidence="8">Carbamoyltransferase HypF</fullName>
        <ecNumber evidence="8">6.2.-.-</ecNumber>
    </recommendedName>
</protein>
<dbReference type="InterPro" id="IPR004421">
    <property type="entry name" value="Carbamoyltransferase_HypF"/>
</dbReference>
<keyword evidence="12" id="KW-0808">Transferase</keyword>
<dbReference type="InterPro" id="IPR011125">
    <property type="entry name" value="Znf_HypF"/>
</dbReference>
<dbReference type="PROSITE" id="PS51160">
    <property type="entry name" value="ACYLPHOSPHATASE_3"/>
    <property type="match status" value="1"/>
</dbReference>
<dbReference type="InterPro" id="IPR041440">
    <property type="entry name" value="HypF_C"/>
</dbReference>
<dbReference type="GO" id="GO:0008270">
    <property type="term" value="F:zinc ion binding"/>
    <property type="evidence" value="ECO:0007669"/>
    <property type="project" value="UniProtKB-KW"/>
</dbReference>
<dbReference type="SUPFAM" id="SSF55821">
    <property type="entry name" value="YrdC/RibB"/>
    <property type="match status" value="1"/>
</dbReference>
<dbReference type="GO" id="GO:0051604">
    <property type="term" value="P:protein maturation"/>
    <property type="evidence" value="ECO:0007669"/>
    <property type="project" value="TreeGrafter"/>
</dbReference>
<dbReference type="Gene3D" id="3.90.870.40">
    <property type="match status" value="1"/>
</dbReference>
<dbReference type="GO" id="GO:0003998">
    <property type="term" value="F:acylphosphatase activity"/>
    <property type="evidence" value="ECO:0007669"/>
    <property type="project" value="UniProtKB-EC"/>
</dbReference>
<dbReference type="EMBL" id="SLZY01000003">
    <property type="protein sequence ID" value="TCS73073.1"/>
    <property type="molecule type" value="Genomic_DNA"/>
</dbReference>
<keyword evidence="6" id="KW-0862">Zinc</keyword>
<dbReference type="PANTHER" id="PTHR42959:SF1">
    <property type="entry name" value="CARBAMOYLTRANSFERASE HYPF"/>
    <property type="match status" value="1"/>
</dbReference>
<proteinExistence type="inferred from homology"/>
<dbReference type="Pfam" id="PF00708">
    <property type="entry name" value="Acylphosphatase"/>
    <property type="match status" value="1"/>
</dbReference>
<dbReference type="InterPro" id="IPR017945">
    <property type="entry name" value="DHBP_synth_RibB-like_a/b_dom"/>
</dbReference>
<name>A0A4R3JXB2_9PROT</name>
<dbReference type="PROSITE" id="PS00150">
    <property type="entry name" value="ACYLPHOSPHATASE_1"/>
    <property type="match status" value="1"/>
</dbReference>
<dbReference type="Gene3D" id="3.30.420.40">
    <property type="match status" value="1"/>
</dbReference>
<dbReference type="Gene3D" id="3.30.110.120">
    <property type="match status" value="1"/>
</dbReference>
<dbReference type="GO" id="GO:0016743">
    <property type="term" value="F:carboxyl- or carbamoyltransferase activity"/>
    <property type="evidence" value="ECO:0007669"/>
    <property type="project" value="UniProtKB-UniRule"/>
</dbReference>
<comment type="catalytic activity">
    <reaction evidence="7 8">
        <text>C-terminal L-cysteinyl-[HypE protein] + carbamoyl phosphate + ATP + H2O = C-terminal S-carboxamide-L-cysteinyl-[HypE protein] + AMP + phosphate + diphosphate + H(+)</text>
        <dbReference type="Rhea" id="RHEA:55636"/>
        <dbReference type="Rhea" id="RHEA-COMP:14247"/>
        <dbReference type="Rhea" id="RHEA-COMP:14392"/>
        <dbReference type="ChEBI" id="CHEBI:15377"/>
        <dbReference type="ChEBI" id="CHEBI:15378"/>
        <dbReference type="ChEBI" id="CHEBI:30616"/>
        <dbReference type="ChEBI" id="CHEBI:33019"/>
        <dbReference type="ChEBI" id="CHEBI:43474"/>
        <dbReference type="ChEBI" id="CHEBI:58228"/>
        <dbReference type="ChEBI" id="CHEBI:76913"/>
        <dbReference type="ChEBI" id="CHEBI:139126"/>
        <dbReference type="ChEBI" id="CHEBI:456215"/>
    </reaction>
</comment>
<evidence type="ECO:0000256" key="4">
    <source>
        <dbReference type="ARBA" id="ARBA00022723"/>
    </source>
</evidence>
<keyword evidence="3" id="KW-0436">Ligase</keyword>
<evidence type="ECO:0000256" key="7">
    <source>
        <dbReference type="ARBA" id="ARBA00048220"/>
    </source>
</evidence>
<comment type="function">
    <text evidence="8">Involved in the maturation of [NiFe] hydrogenases. Along with HypE, it catalyzes the synthesis of the CN ligands of the active site iron of [NiFe]-hydrogenases. HypF functions as a carbamoyl transferase using carbamoylphosphate as a substrate and transferring the carboxamido moiety in an ATP-dependent reaction to the thiolate of the C-terminal cysteine of HypE yielding a protein-S-carboxamide.</text>
</comment>
<comment type="catalytic activity">
    <reaction evidence="9">
        <text>an acyl phosphate + H2O = a carboxylate + phosphate + H(+)</text>
        <dbReference type="Rhea" id="RHEA:14965"/>
        <dbReference type="ChEBI" id="CHEBI:15377"/>
        <dbReference type="ChEBI" id="CHEBI:15378"/>
        <dbReference type="ChEBI" id="CHEBI:29067"/>
        <dbReference type="ChEBI" id="CHEBI:43474"/>
        <dbReference type="ChEBI" id="CHEBI:59918"/>
        <dbReference type="EC" id="3.6.1.7"/>
    </reaction>
</comment>
<dbReference type="InterPro" id="IPR006070">
    <property type="entry name" value="Sua5-like_dom"/>
</dbReference>
<feature type="active site" evidence="9">
    <location>
        <position position="25"/>
    </location>
</feature>
<organism evidence="12 13">
    <name type="scientific">Sulfuritortus calidifontis</name>
    <dbReference type="NCBI Taxonomy" id="1914471"/>
    <lineage>
        <taxon>Bacteria</taxon>
        <taxon>Pseudomonadati</taxon>
        <taxon>Pseudomonadota</taxon>
        <taxon>Betaproteobacteria</taxon>
        <taxon>Nitrosomonadales</taxon>
        <taxon>Thiobacillaceae</taxon>
        <taxon>Sulfuritortus</taxon>
    </lineage>
</organism>
<dbReference type="GO" id="GO:0016874">
    <property type="term" value="F:ligase activity"/>
    <property type="evidence" value="ECO:0007669"/>
    <property type="project" value="UniProtKB-UniRule"/>
</dbReference>
<dbReference type="Pfam" id="PF17788">
    <property type="entry name" value="HypF_C"/>
    <property type="match status" value="1"/>
</dbReference>
<evidence type="ECO:0000259" key="10">
    <source>
        <dbReference type="PROSITE" id="PS51160"/>
    </source>
</evidence>
<keyword evidence="5" id="KW-0863">Zinc-finger</keyword>
<gene>
    <name evidence="12" type="ORF">EDC61_103196</name>
</gene>
<reference evidence="12 13" key="1">
    <citation type="submission" date="2019-03" db="EMBL/GenBank/DDBJ databases">
        <title>Genomic Encyclopedia of Type Strains, Phase IV (KMG-IV): sequencing the most valuable type-strain genomes for metagenomic binning, comparative biology and taxonomic classification.</title>
        <authorList>
            <person name="Goeker M."/>
        </authorList>
    </citation>
    <scope>NUCLEOTIDE SEQUENCE [LARGE SCALE GENOMIC DNA]</scope>
    <source>
        <strain evidence="12 13">DSM 103923</strain>
    </source>
</reference>
<dbReference type="InterPro" id="IPR051060">
    <property type="entry name" value="Carbamoyltrans_HypF-like"/>
</dbReference>
<comment type="pathway">
    <text evidence="1 8">Protein modification; [NiFe] hydrogenase maturation.</text>
</comment>
<dbReference type="Pfam" id="PF22521">
    <property type="entry name" value="HypF_C_2"/>
    <property type="match status" value="1"/>
</dbReference>
<dbReference type="Pfam" id="PF01300">
    <property type="entry name" value="Sua5_yciO_yrdC"/>
    <property type="match status" value="1"/>
</dbReference>
<evidence type="ECO:0000313" key="12">
    <source>
        <dbReference type="EMBL" id="TCS73073.1"/>
    </source>
</evidence>
<feature type="domain" description="YrdC-like" evidence="11">
    <location>
        <begin position="247"/>
        <end position="433"/>
    </location>
</feature>
<dbReference type="PROSITE" id="PS51163">
    <property type="entry name" value="YRDC"/>
    <property type="match status" value="1"/>
</dbReference>
<accession>A0A4R3JXB2</accession>
<dbReference type="UniPathway" id="UPA00335"/>
<dbReference type="InterPro" id="IPR055128">
    <property type="entry name" value="HypF_C_2"/>
</dbReference>
<dbReference type="InterPro" id="IPR017968">
    <property type="entry name" value="Acylphosphatase_CS"/>
</dbReference>
<evidence type="ECO:0000256" key="5">
    <source>
        <dbReference type="ARBA" id="ARBA00022771"/>
    </source>
</evidence>
<dbReference type="SUPFAM" id="SSF54975">
    <property type="entry name" value="Acylphosphatase/BLUF domain-like"/>
    <property type="match status" value="1"/>
</dbReference>
<comment type="similarity">
    <text evidence="2 8">Belongs to the carbamoyltransferase HypF family.</text>
</comment>
<keyword evidence="13" id="KW-1185">Reference proteome</keyword>
<dbReference type="PANTHER" id="PTHR42959">
    <property type="entry name" value="CARBAMOYLTRANSFERASE"/>
    <property type="match status" value="1"/>
</dbReference>
<sequence length="812" mass="86402">MQTDTGSARARRLTLAGRVQGVGFRPFVYRLAKQLAIKGWVRNVTGQVVVHAEADAAALAAFTAALIDEAPAAARPKLLANDAVAAEGQADFQILDSEAGTPDIHLPPDLFACPDCLRELVDPSDRRHRYPFINCTQCGPRYTLIERLPYDRPNTAMRGFPLCPACRGEYQDPMNRRFHAEPVACPVCGPHLSYVQPNPSPSGRGVGVRATTTGPTGNAASLPLPSLYPRAAGAPPPAGEVTICGDEAALQAAIAALKAGRIVALKGIGGYHLMCDAGNETAVATLRARKKRPAKPFAVLFPPDEEALHRSVTASAAELDFLRSAARPILLLPRRAGSPLADGIAPGLKEIGCLLPYSPLHHLLLAGFGGPLVATSANISGEPVLTDNHEAQARLGQVADGFLHHDRPIVRPADDAVYRPIAGRPRPLRLGRGVAPVELRLPRAVPQPVLALGAHSKNSIALAWGDRAVLSPHIGELGSAKSLDVLALVAADLQDLYQVRAEHLLLDHHPGYGYRPFARGTGLPTSAVWHHEAHASALAWEFPDVANWIVFAWDGVGLGEGDQLHGGEAYVGRPGHWQRAASFRPFRLPGGDQAAREPWRAAAALLWETEQPAPFAPALLKAAWDRGLNSPASTAVGRLFDAAAALTGLCTKASFEAEAPMRLEAAAAASLPPLYALQGAQVGEGRSLPIYGEGRGGEFVELSLTRDAHGLWRSDWSPLLPYLTDTSRPVSARAAGFHLSLAHALLDQAERLRAEHGIGDVGLTGGVFQNRLLTEQVVALLTTAGFRVHLPEQVPVNDAGIALGQIMEWLYG</sequence>
<comment type="caution">
    <text evidence="12">The sequence shown here is derived from an EMBL/GenBank/DDBJ whole genome shotgun (WGS) entry which is preliminary data.</text>
</comment>
<dbReference type="InterPro" id="IPR036046">
    <property type="entry name" value="Acylphosphatase-like_dom_sf"/>
</dbReference>
<keyword evidence="4" id="KW-0479">Metal-binding</keyword>
<dbReference type="OrthoDB" id="9808093at2"/>
<dbReference type="InterPro" id="IPR001792">
    <property type="entry name" value="Acylphosphatase-like_dom"/>
</dbReference>
<dbReference type="Gene3D" id="3.90.870.50">
    <property type="match status" value="1"/>
</dbReference>